<comment type="caution">
    <text evidence="3">The sequence shown here is derived from an EMBL/GenBank/DDBJ whole genome shotgun (WGS) entry which is preliminary data.</text>
</comment>
<organism evidence="3 4">
    <name type="scientific">Candidatus Borkfalkia faecipullorum</name>
    <dbReference type="NCBI Taxonomy" id="2838510"/>
    <lineage>
        <taxon>Bacteria</taxon>
        <taxon>Bacillati</taxon>
        <taxon>Bacillota</taxon>
        <taxon>Clostridia</taxon>
        <taxon>Christensenellales</taxon>
        <taxon>Christensenellaceae</taxon>
        <taxon>Candidatus Borkfalkia</taxon>
    </lineage>
</organism>
<evidence type="ECO:0000313" key="4">
    <source>
        <dbReference type="Proteomes" id="UP000824204"/>
    </source>
</evidence>
<evidence type="ECO:0000313" key="3">
    <source>
        <dbReference type="EMBL" id="HIX08151.1"/>
    </source>
</evidence>
<feature type="transmembrane region" description="Helical" evidence="1">
    <location>
        <begin position="21"/>
        <end position="43"/>
    </location>
</feature>
<dbReference type="Proteomes" id="UP000824204">
    <property type="component" value="Unassembled WGS sequence"/>
</dbReference>
<protein>
    <submittedName>
        <fullName evidence="3">DUF5011 domain-containing protein</fullName>
    </submittedName>
</protein>
<keyword evidence="1" id="KW-0812">Transmembrane</keyword>
<evidence type="ECO:0000259" key="2">
    <source>
        <dbReference type="Pfam" id="PF16403"/>
    </source>
</evidence>
<sequence length="142" mass="15367">MARRKSDVQRAAESAVKKTHPATIFLAILFFLIGCAGGVFVSIQLTKNDQFDLNGEKVIRLEEGASYTEQGATVVSFGKDISAKVVYGGDAESLKGSLEEGIYQIVYTVDDLRWGDYQRVRVVIVGDPEGADEFVSSVGEGV</sequence>
<dbReference type="EMBL" id="DXFX01000084">
    <property type="protein sequence ID" value="HIX08151.1"/>
    <property type="molecule type" value="Genomic_DNA"/>
</dbReference>
<name>A0A9D1V8M1_9FIRM</name>
<dbReference type="AlphaFoldDB" id="A0A9D1V8M1"/>
<reference evidence="3" key="1">
    <citation type="journal article" date="2021" name="PeerJ">
        <title>Extensive microbial diversity within the chicken gut microbiome revealed by metagenomics and culture.</title>
        <authorList>
            <person name="Gilroy R."/>
            <person name="Ravi A."/>
            <person name="Getino M."/>
            <person name="Pursley I."/>
            <person name="Horton D.L."/>
            <person name="Alikhan N.F."/>
            <person name="Baker D."/>
            <person name="Gharbi K."/>
            <person name="Hall N."/>
            <person name="Watson M."/>
            <person name="Adriaenssens E.M."/>
            <person name="Foster-Nyarko E."/>
            <person name="Jarju S."/>
            <person name="Secka A."/>
            <person name="Antonio M."/>
            <person name="Oren A."/>
            <person name="Chaudhuri R.R."/>
            <person name="La Ragione R."/>
            <person name="Hildebrand F."/>
            <person name="Pallen M.J."/>
        </authorList>
    </citation>
    <scope>NUCLEOTIDE SEQUENCE</scope>
    <source>
        <strain evidence="3">811</strain>
    </source>
</reference>
<dbReference type="PROSITE" id="PS51257">
    <property type="entry name" value="PROKAR_LIPOPROTEIN"/>
    <property type="match status" value="1"/>
</dbReference>
<gene>
    <name evidence="3" type="ORF">H9741_06760</name>
</gene>
<evidence type="ECO:0000256" key="1">
    <source>
        <dbReference type="SAM" id="Phobius"/>
    </source>
</evidence>
<proteinExistence type="predicted"/>
<keyword evidence="1" id="KW-0472">Membrane</keyword>
<dbReference type="Pfam" id="PF16403">
    <property type="entry name" value="Bact_surface_Ig-like"/>
    <property type="match status" value="1"/>
</dbReference>
<keyword evidence="1" id="KW-1133">Transmembrane helix</keyword>
<accession>A0A9D1V8M1</accession>
<feature type="domain" description="Pesticidal crystal protein Cry22Aa Ig-like" evidence="2">
    <location>
        <begin position="52"/>
        <end position="125"/>
    </location>
</feature>
<dbReference type="InterPro" id="IPR032179">
    <property type="entry name" value="Cry22Aa_Ig-like"/>
</dbReference>
<reference evidence="3" key="2">
    <citation type="submission" date="2021-04" db="EMBL/GenBank/DDBJ databases">
        <authorList>
            <person name="Gilroy R."/>
        </authorList>
    </citation>
    <scope>NUCLEOTIDE SEQUENCE</scope>
    <source>
        <strain evidence="3">811</strain>
    </source>
</reference>